<feature type="coiled-coil region" evidence="3">
    <location>
        <begin position="391"/>
        <end position="418"/>
    </location>
</feature>
<dbReference type="STRING" id="880072.Desac_2386"/>
<dbReference type="GO" id="GO:0015562">
    <property type="term" value="F:efflux transmembrane transporter activity"/>
    <property type="evidence" value="ECO:0007669"/>
    <property type="project" value="InterPro"/>
</dbReference>
<dbReference type="KEGG" id="dao:Desac_2386"/>
<keyword evidence="2" id="KW-1134">Transmembrane beta strand</keyword>
<comment type="subcellular location">
    <subcellularLocation>
        <location evidence="2">Cell membrane</location>
        <topology evidence="2">Lipid-anchor</topology>
    </subcellularLocation>
</comment>
<dbReference type="PROSITE" id="PS51257">
    <property type="entry name" value="PROKAR_LIPOPROTEIN"/>
    <property type="match status" value="1"/>
</dbReference>
<evidence type="ECO:0000313" key="4">
    <source>
        <dbReference type="EMBL" id="AEB10207.1"/>
    </source>
</evidence>
<keyword evidence="2" id="KW-0564">Palmitate</keyword>
<dbReference type="OrthoDB" id="9783163at2"/>
<dbReference type="Gene3D" id="2.20.200.10">
    <property type="entry name" value="Outer membrane efflux proteins (OEP)"/>
    <property type="match status" value="1"/>
</dbReference>
<sequence>MRICLIMLLFMLVCGCTLGPDYQRPGYPVPPTFRGAGPDLSKQPAEVSFGDLKWFEVFKDQKLQELIHIALQENYDVQIAAQRVMAAREQVTIQRSYLFPTLNTNGQLESLRTSERGFSVLAPQQERMAGLIFGDLSWELDFFGRIRRATEAARAEFYASEENRKFVIQTLVTDLARAYIELRALDQQLDISNRTVKVREESLKLVKARFDYGWDSQTPVLMTENLVYGARAVVPDLQRAIEQQENRITTLLGRNPGPVSRGKPLLKQKLSVTIPPGMTSALLERRPDVRFAEESLVAANARIGEAKALLFPNIRITGVAGWESAALKSLFSAHASFWDVISPGITQPIFNAGRLRANVRATEALQQEALLNYKKSIQQAFREVSDALVGVRRLREVRLEAEKQVQALTKQTDLANQRYFGGVTPYLEVLDSDRQLFEAELRLTQVQANELLAVIALYRALGGGWQTASEPADSQNQ</sequence>
<dbReference type="AlphaFoldDB" id="F2NFT8"/>
<dbReference type="PANTHER" id="PTHR30203:SF30">
    <property type="entry name" value="OUTER MEMBRANE PROTEIN-RELATED"/>
    <property type="match status" value="1"/>
</dbReference>
<dbReference type="EMBL" id="CP002629">
    <property type="protein sequence ID" value="AEB10207.1"/>
    <property type="molecule type" value="Genomic_DNA"/>
</dbReference>
<dbReference type="HOGENOM" id="CLU_012817_13_3_7"/>
<organism evidence="4 5">
    <name type="scientific">Desulfobacca acetoxidans (strain ATCC 700848 / DSM 11109 / ASRB2)</name>
    <dbReference type="NCBI Taxonomy" id="880072"/>
    <lineage>
        <taxon>Bacteria</taxon>
        <taxon>Pseudomonadati</taxon>
        <taxon>Thermodesulfobacteriota</taxon>
        <taxon>Desulfobaccia</taxon>
        <taxon>Desulfobaccales</taxon>
        <taxon>Desulfobaccaceae</taxon>
        <taxon>Desulfobacca</taxon>
    </lineage>
</organism>
<reference evidence="5" key="2">
    <citation type="submission" date="2011-03" db="EMBL/GenBank/DDBJ databases">
        <title>The complete genome of Desulfobacca acetoxidans DSM 11109.</title>
        <authorList>
            <consortium name="US DOE Joint Genome Institute (JGI-PGF)"/>
            <person name="Lucas S."/>
            <person name="Copeland A."/>
            <person name="Lapidus A."/>
            <person name="Bruce D."/>
            <person name="Goodwin L."/>
            <person name="Pitluck S."/>
            <person name="Peters L."/>
            <person name="Kyrpides N."/>
            <person name="Mavromatis K."/>
            <person name="Ivanova N."/>
            <person name="Ovchinnikova G."/>
            <person name="Teshima H."/>
            <person name="Detter J.C."/>
            <person name="Han C."/>
            <person name="Land M."/>
            <person name="Hauser L."/>
            <person name="Markowitz V."/>
            <person name="Cheng J.-F."/>
            <person name="Hugenholtz P."/>
            <person name="Woyke T."/>
            <person name="Wu D."/>
            <person name="Spring S."/>
            <person name="Schueler E."/>
            <person name="Brambilla E."/>
            <person name="Klenk H.-P."/>
            <person name="Eisen J.A."/>
        </authorList>
    </citation>
    <scope>NUCLEOTIDE SEQUENCE [LARGE SCALE GENOMIC DNA]</scope>
    <source>
        <strain evidence="5">ATCC 700848 / DSM 11109 / ASRB2</strain>
    </source>
</reference>
<dbReference type="RefSeq" id="WP_013707316.1">
    <property type="nucleotide sequence ID" value="NC_015388.1"/>
</dbReference>
<protein>
    <submittedName>
        <fullName evidence="4">RND efflux system, outer membrane lipoprotein, NodT family</fullName>
    </submittedName>
</protein>
<dbReference type="Pfam" id="PF02321">
    <property type="entry name" value="OEP"/>
    <property type="match status" value="2"/>
</dbReference>
<dbReference type="Proteomes" id="UP000000483">
    <property type="component" value="Chromosome"/>
</dbReference>
<keyword evidence="5" id="KW-1185">Reference proteome</keyword>
<gene>
    <name evidence="4" type="ordered locus">Desac_2386</name>
</gene>
<dbReference type="InterPro" id="IPR003423">
    <property type="entry name" value="OMP_efflux"/>
</dbReference>
<dbReference type="Gene3D" id="1.20.1600.10">
    <property type="entry name" value="Outer membrane efflux proteins (OEP)"/>
    <property type="match status" value="1"/>
</dbReference>
<dbReference type="PANTHER" id="PTHR30203">
    <property type="entry name" value="OUTER MEMBRANE CATION EFFLUX PROTEIN"/>
    <property type="match status" value="1"/>
</dbReference>
<evidence type="ECO:0000256" key="3">
    <source>
        <dbReference type="SAM" id="Coils"/>
    </source>
</evidence>
<evidence type="ECO:0000256" key="2">
    <source>
        <dbReference type="RuleBase" id="RU362097"/>
    </source>
</evidence>
<keyword evidence="2 4" id="KW-0449">Lipoprotein</keyword>
<dbReference type="GO" id="GO:0005886">
    <property type="term" value="C:plasma membrane"/>
    <property type="evidence" value="ECO:0007669"/>
    <property type="project" value="UniProtKB-SubCell"/>
</dbReference>
<dbReference type="NCBIfam" id="TIGR01845">
    <property type="entry name" value="outer_NodT"/>
    <property type="match status" value="1"/>
</dbReference>
<dbReference type="eggNOG" id="COG1538">
    <property type="taxonomic scope" value="Bacteria"/>
</dbReference>
<comment type="similarity">
    <text evidence="1 2">Belongs to the outer membrane factor (OMF) (TC 1.B.17) family.</text>
</comment>
<reference evidence="4 5" key="1">
    <citation type="journal article" date="2011" name="Stand. Genomic Sci.">
        <title>Complete genome sequence of the acetate-degrading sulfate reducer Desulfobacca acetoxidans type strain (ASRB2).</title>
        <authorList>
            <person name="Goker M."/>
            <person name="Teshima H."/>
            <person name="Lapidus A."/>
            <person name="Nolan M."/>
            <person name="Lucas S."/>
            <person name="Hammon N."/>
            <person name="Deshpande S."/>
            <person name="Cheng J.F."/>
            <person name="Tapia R."/>
            <person name="Han C."/>
            <person name="Goodwin L."/>
            <person name="Pitluck S."/>
            <person name="Huntemann M."/>
            <person name="Liolios K."/>
            <person name="Ivanova N."/>
            <person name="Pagani I."/>
            <person name="Mavromatis K."/>
            <person name="Ovchinikova G."/>
            <person name="Pati A."/>
            <person name="Chen A."/>
            <person name="Palaniappan K."/>
            <person name="Land M."/>
            <person name="Hauser L."/>
            <person name="Brambilla E.M."/>
            <person name="Rohde M."/>
            <person name="Spring S."/>
            <person name="Detter J.C."/>
            <person name="Woyke T."/>
            <person name="Bristow J."/>
            <person name="Eisen J.A."/>
            <person name="Markowitz V."/>
            <person name="Hugenholtz P."/>
            <person name="Kyrpides N.C."/>
            <person name="Klenk H.P."/>
        </authorList>
    </citation>
    <scope>NUCLEOTIDE SEQUENCE [LARGE SCALE GENOMIC DNA]</scope>
    <source>
        <strain evidence="5">ATCC 700848 / DSM 11109 / ASRB2</strain>
    </source>
</reference>
<evidence type="ECO:0000313" key="5">
    <source>
        <dbReference type="Proteomes" id="UP000000483"/>
    </source>
</evidence>
<keyword evidence="2" id="KW-0812">Transmembrane</keyword>
<name>F2NFT8_DESAR</name>
<evidence type="ECO:0000256" key="1">
    <source>
        <dbReference type="ARBA" id="ARBA00007613"/>
    </source>
</evidence>
<proteinExistence type="inferred from homology"/>
<dbReference type="InterPro" id="IPR010131">
    <property type="entry name" value="MdtP/NodT-like"/>
</dbReference>
<accession>F2NFT8</accession>
<keyword evidence="3" id="KW-0175">Coiled coil</keyword>
<keyword evidence="2" id="KW-0472">Membrane</keyword>
<dbReference type="SUPFAM" id="SSF56954">
    <property type="entry name" value="Outer membrane efflux proteins (OEP)"/>
    <property type="match status" value="1"/>
</dbReference>